<dbReference type="EMBL" id="OZ020101">
    <property type="protein sequence ID" value="CAK9274509.1"/>
    <property type="molecule type" value="Genomic_DNA"/>
</dbReference>
<feature type="non-terminal residue" evidence="1">
    <location>
        <position position="63"/>
    </location>
</feature>
<evidence type="ECO:0000313" key="1">
    <source>
        <dbReference type="EMBL" id="CAK9274509.1"/>
    </source>
</evidence>
<reference evidence="1" key="1">
    <citation type="submission" date="2024-02" db="EMBL/GenBank/DDBJ databases">
        <authorList>
            <consortium name="ELIXIR-Norway"/>
            <consortium name="Elixir Norway"/>
        </authorList>
    </citation>
    <scope>NUCLEOTIDE SEQUENCE</scope>
</reference>
<name>A0ABP0X613_9BRYO</name>
<keyword evidence="2" id="KW-1185">Reference proteome</keyword>
<protein>
    <submittedName>
        <fullName evidence="1">Uncharacterized protein</fullName>
    </submittedName>
</protein>
<accession>A0ABP0X613</accession>
<sequence length="63" mass="7345">MPPNMSYILFTTHNMACYVYKRSLGITQFFREISKGPRADSVKKNVAVLYYAGIKDRCKFNIF</sequence>
<evidence type="ECO:0000313" key="2">
    <source>
        <dbReference type="Proteomes" id="UP001497444"/>
    </source>
</evidence>
<organism evidence="1 2">
    <name type="scientific">Sphagnum jensenii</name>
    <dbReference type="NCBI Taxonomy" id="128206"/>
    <lineage>
        <taxon>Eukaryota</taxon>
        <taxon>Viridiplantae</taxon>
        <taxon>Streptophyta</taxon>
        <taxon>Embryophyta</taxon>
        <taxon>Bryophyta</taxon>
        <taxon>Sphagnophytina</taxon>
        <taxon>Sphagnopsida</taxon>
        <taxon>Sphagnales</taxon>
        <taxon>Sphagnaceae</taxon>
        <taxon>Sphagnum</taxon>
    </lineage>
</organism>
<gene>
    <name evidence="1" type="ORF">CSSPJE1EN1_LOCUS19987</name>
</gene>
<dbReference type="Proteomes" id="UP001497444">
    <property type="component" value="Chromosome 6"/>
</dbReference>
<proteinExistence type="predicted"/>